<dbReference type="AlphaFoldDB" id="A0A1I0EH60"/>
<accession>A0A1I0EH60</accession>
<protein>
    <submittedName>
        <fullName evidence="1">Uncharacterized protein</fullName>
    </submittedName>
</protein>
<evidence type="ECO:0000313" key="1">
    <source>
        <dbReference type="EMBL" id="SET44579.1"/>
    </source>
</evidence>
<name>A0A1I0EH60_9FIRM</name>
<sequence length="147" mass="16459">MNCYNNYNYYQNQMECIDTYAEQARAQVQMQQQLKILDDSCKYTNFIIAGILLTQQTLRIQKCQILNPQAQTANVYPLKLSSNLLILCALFFFFQLSETVLCNPDADCSQRSSSRINNIASTLVLIASMLRLIDLLGGGGQGANTGL</sequence>
<reference evidence="1 2" key="1">
    <citation type="submission" date="2016-10" db="EMBL/GenBank/DDBJ databases">
        <authorList>
            <person name="de Groot N.N."/>
        </authorList>
    </citation>
    <scope>NUCLEOTIDE SEQUENCE [LARGE SCALE GENOMIC DNA]</scope>
    <source>
        <strain evidence="1 2">DSM 1801</strain>
    </source>
</reference>
<dbReference type="EMBL" id="FOHN01000021">
    <property type="protein sequence ID" value="SET44579.1"/>
    <property type="molecule type" value="Genomic_DNA"/>
</dbReference>
<dbReference type="Proteomes" id="UP000199800">
    <property type="component" value="Unassembled WGS sequence"/>
</dbReference>
<organism evidence="1 2">
    <name type="scientific">[Clostridium] polysaccharolyticum</name>
    <dbReference type="NCBI Taxonomy" id="29364"/>
    <lineage>
        <taxon>Bacteria</taxon>
        <taxon>Bacillati</taxon>
        <taxon>Bacillota</taxon>
        <taxon>Clostridia</taxon>
        <taxon>Lachnospirales</taxon>
        <taxon>Lachnospiraceae</taxon>
    </lineage>
</organism>
<keyword evidence="2" id="KW-1185">Reference proteome</keyword>
<dbReference type="RefSeq" id="WP_092478512.1">
    <property type="nucleotide sequence ID" value="NZ_FOHN01000021.1"/>
</dbReference>
<gene>
    <name evidence="1" type="ORF">SAMN04487772_12125</name>
</gene>
<proteinExistence type="predicted"/>
<dbReference type="STRING" id="29364.SAMN04487772_12125"/>
<evidence type="ECO:0000313" key="2">
    <source>
        <dbReference type="Proteomes" id="UP000199800"/>
    </source>
</evidence>